<dbReference type="EMBL" id="CAKOFQ010007531">
    <property type="protein sequence ID" value="CAH2003137.1"/>
    <property type="molecule type" value="Genomic_DNA"/>
</dbReference>
<protein>
    <submittedName>
        <fullName evidence="1">Uncharacterized protein</fullName>
    </submittedName>
</protein>
<gene>
    <name evidence="1" type="ORF">ACAOBT_LOCUS27204</name>
</gene>
<evidence type="ECO:0000313" key="1">
    <source>
        <dbReference type="EMBL" id="CAH2003137.1"/>
    </source>
</evidence>
<dbReference type="AlphaFoldDB" id="A0A9P0LUX6"/>
<dbReference type="Proteomes" id="UP001152888">
    <property type="component" value="Unassembled WGS sequence"/>
</dbReference>
<reference evidence="1" key="1">
    <citation type="submission" date="2022-03" db="EMBL/GenBank/DDBJ databases">
        <authorList>
            <person name="Sayadi A."/>
        </authorList>
    </citation>
    <scope>NUCLEOTIDE SEQUENCE</scope>
</reference>
<sequence>MLYRTEQPCTPTVDNEEETINEKRLIAENKNVTKTPQAARPRSLQREVQEAGKQVKEAAGLLQQSIKKRDCQASQDDCDIYALGLAKKLRAFSEEERLEIMYDLDGMILNRHRAKHPNRFTSTTFIAPSQYSRCSSPMSSCSEPLSREVLYSQNTLMGYSEPAQVHVPQEQDTRQIYSKASEISQSQYTDAETGSNININSNQAVGGDHLSDIIAQAYNTA</sequence>
<accession>A0A9P0LUX6</accession>
<organism evidence="1 2">
    <name type="scientific">Acanthoscelides obtectus</name>
    <name type="common">Bean weevil</name>
    <name type="synonym">Bruchus obtectus</name>
    <dbReference type="NCBI Taxonomy" id="200917"/>
    <lineage>
        <taxon>Eukaryota</taxon>
        <taxon>Metazoa</taxon>
        <taxon>Ecdysozoa</taxon>
        <taxon>Arthropoda</taxon>
        <taxon>Hexapoda</taxon>
        <taxon>Insecta</taxon>
        <taxon>Pterygota</taxon>
        <taxon>Neoptera</taxon>
        <taxon>Endopterygota</taxon>
        <taxon>Coleoptera</taxon>
        <taxon>Polyphaga</taxon>
        <taxon>Cucujiformia</taxon>
        <taxon>Chrysomeloidea</taxon>
        <taxon>Chrysomelidae</taxon>
        <taxon>Bruchinae</taxon>
        <taxon>Bruchini</taxon>
        <taxon>Acanthoscelides</taxon>
    </lineage>
</organism>
<dbReference type="OrthoDB" id="6776070at2759"/>
<comment type="caution">
    <text evidence="1">The sequence shown here is derived from an EMBL/GenBank/DDBJ whole genome shotgun (WGS) entry which is preliminary data.</text>
</comment>
<keyword evidence="2" id="KW-1185">Reference proteome</keyword>
<proteinExistence type="predicted"/>
<name>A0A9P0LUX6_ACAOB</name>
<evidence type="ECO:0000313" key="2">
    <source>
        <dbReference type="Proteomes" id="UP001152888"/>
    </source>
</evidence>